<dbReference type="Pfam" id="PF01565">
    <property type="entry name" value="FAD_binding_4"/>
    <property type="match status" value="1"/>
</dbReference>
<dbReference type="PROSITE" id="PS51318">
    <property type="entry name" value="TAT"/>
    <property type="match status" value="1"/>
</dbReference>
<evidence type="ECO:0000256" key="4">
    <source>
        <dbReference type="ARBA" id="ARBA00022827"/>
    </source>
</evidence>
<evidence type="ECO:0000259" key="7">
    <source>
        <dbReference type="PROSITE" id="PS51387"/>
    </source>
</evidence>
<organism evidence="8 9">
    <name type="scientific">Streptomyces thinghirensis</name>
    <dbReference type="NCBI Taxonomy" id="551547"/>
    <lineage>
        <taxon>Bacteria</taxon>
        <taxon>Bacillati</taxon>
        <taxon>Actinomycetota</taxon>
        <taxon>Actinomycetes</taxon>
        <taxon>Kitasatosporales</taxon>
        <taxon>Streptomycetaceae</taxon>
        <taxon>Streptomyces</taxon>
    </lineage>
</organism>
<keyword evidence="4" id="KW-0274">FAD</keyword>
<keyword evidence="6" id="KW-0732">Signal</keyword>
<keyword evidence="9" id="KW-1185">Reference proteome</keyword>
<evidence type="ECO:0000256" key="6">
    <source>
        <dbReference type="SAM" id="SignalP"/>
    </source>
</evidence>
<evidence type="ECO:0000313" key="8">
    <source>
        <dbReference type="EMBL" id="GAA5214971.1"/>
    </source>
</evidence>
<dbReference type="InterPro" id="IPR016169">
    <property type="entry name" value="FAD-bd_PCMH_sub2"/>
</dbReference>
<dbReference type="InterPro" id="IPR006094">
    <property type="entry name" value="Oxid_FAD_bind_N"/>
</dbReference>
<dbReference type="InterPro" id="IPR036318">
    <property type="entry name" value="FAD-bd_PCMH-like_sf"/>
</dbReference>
<comment type="similarity">
    <text evidence="2">Belongs to the oxygen-dependent FAD-linked oxidoreductase family.</text>
</comment>
<dbReference type="Gene3D" id="3.30.465.10">
    <property type="match status" value="1"/>
</dbReference>
<dbReference type="PROSITE" id="PS00862">
    <property type="entry name" value="OX2_COVAL_FAD"/>
    <property type="match status" value="1"/>
</dbReference>
<keyword evidence="5" id="KW-0560">Oxidoreductase</keyword>
<dbReference type="InterPro" id="IPR050416">
    <property type="entry name" value="FAD-linked_Oxidoreductase"/>
</dbReference>
<dbReference type="InterPro" id="IPR006093">
    <property type="entry name" value="Oxy_OxRdtase_FAD_BS"/>
</dbReference>
<dbReference type="Proteomes" id="UP001499878">
    <property type="component" value="Unassembled WGS sequence"/>
</dbReference>
<dbReference type="Gene3D" id="3.40.462.20">
    <property type="match status" value="1"/>
</dbReference>
<comment type="caution">
    <text evidence="8">The sequence shown here is derived from an EMBL/GenBank/DDBJ whole genome shotgun (WGS) entry which is preliminary data.</text>
</comment>
<evidence type="ECO:0000256" key="2">
    <source>
        <dbReference type="ARBA" id="ARBA00005466"/>
    </source>
</evidence>
<protein>
    <submittedName>
        <fullName evidence="8">FAD-binding oxidoreductase</fullName>
    </submittedName>
</protein>
<reference evidence="9" key="1">
    <citation type="journal article" date="2019" name="Int. J. Syst. Evol. Microbiol.">
        <title>The Global Catalogue of Microorganisms (GCM) 10K type strain sequencing project: providing services to taxonomists for standard genome sequencing and annotation.</title>
        <authorList>
            <consortium name="The Broad Institute Genomics Platform"/>
            <consortium name="The Broad Institute Genome Sequencing Center for Infectious Disease"/>
            <person name="Wu L."/>
            <person name="Ma J."/>
        </authorList>
    </citation>
    <scope>NUCLEOTIDE SEQUENCE [LARGE SCALE GENOMIC DNA]</scope>
    <source>
        <strain evidence="9">JCM 18306</strain>
    </source>
</reference>
<gene>
    <name evidence="8" type="ORF">GCM10023323_62180</name>
</gene>
<name>A0ABP9TEF4_9ACTN</name>
<dbReference type="InterPro" id="IPR016167">
    <property type="entry name" value="FAD-bd_PCMH_sub1"/>
</dbReference>
<dbReference type="SUPFAM" id="SSF56176">
    <property type="entry name" value="FAD-binding/transporter-associated domain-like"/>
    <property type="match status" value="1"/>
</dbReference>
<dbReference type="EMBL" id="BAABJR010000019">
    <property type="protein sequence ID" value="GAA5214971.1"/>
    <property type="molecule type" value="Genomic_DNA"/>
</dbReference>
<feature type="signal peptide" evidence="6">
    <location>
        <begin position="1"/>
        <end position="19"/>
    </location>
</feature>
<dbReference type="PROSITE" id="PS51387">
    <property type="entry name" value="FAD_PCMH"/>
    <property type="match status" value="1"/>
</dbReference>
<evidence type="ECO:0000256" key="5">
    <source>
        <dbReference type="ARBA" id="ARBA00023002"/>
    </source>
</evidence>
<evidence type="ECO:0000313" key="9">
    <source>
        <dbReference type="Proteomes" id="UP001499878"/>
    </source>
</evidence>
<dbReference type="Gene3D" id="3.30.43.10">
    <property type="entry name" value="Uridine Diphospho-n-acetylenolpyruvylglucosamine Reductase, domain 2"/>
    <property type="match status" value="1"/>
</dbReference>
<feature type="domain" description="FAD-binding PCMH-type" evidence="7">
    <location>
        <begin position="66"/>
        <end position="235"/>
    </location>
</feature>
<sequence>MISRRSLIRAGAGAGLAVAAVGAGTAPVAAGSRDKWNRLRSAIQGDVVLPSDDGYALAKQGQFIQYDAINPAAIAFCETPQDVRTCVLFTQVCGLPLRVRSGGHNLNGWSTGEGLIIDVGRIAHTTVTGRTVRVGPGSQSVDALSALAPLGLQLVTGTCPTVRAGGFISGGGVGFQTRPFGTASDQVVSAKVVLADGRIVNCSATSEPDLYWAVRGGGGGNFGIVVDFEVRPVEAPRMVTYNTLWSYEDAPAVIAAWQAWMLEASRKLGSSLFVLPPGGGGTAGEPLIRIYGGHHGTEAELTAALAELTERAGVQPVSSTTHDDSFSEAMKSLYGCGELTLDQCHRSGSQPGAQLYRTPYQQQSFRLSDRAAGSAEISNLVAAYDAQAAEIPFRFIQAFALGGAANDVAPGASAYVHRSAQFLIGFQSFDLNPQPAPEVVAQHAAWTDRAAAALTPLASGSYINFPSSRLNNDWGRANYGDNYTRLRAVKRRYDRWGVFDHPGGVA</sequence>
<feature type="chain" id="PRO_5045275226" evidence="6">
    <location>
        <begin position="20"/>
        <end position="506"/>
    </location>
</feature>
<dbReference type="InterPro" id="IPR006311">
    <property type="entry name" value="TAT_signal"/>
</dbReference>
<dbReference type="RefSeq" id="WP_345636226.1">
    <property type="nucleotide sequence ID" value="NZ_BAABJR010000019.1"/>
</dbReference>
<accession>A0ABP9TEF4</accession>
<dbReference type="Pfam" id="PF08031">
    <property type="entry name" value="BBE"/>
    <property type="match status" value="1"/>
</dbReference>
<evidence type="ECO:0000256" key="1">
    <source>
        <dbReference type="ARBA" id="ARBA00001974"/>
    </source>
</evidence>
<evidence type="ECO:0000256" key="3">
    <source>
        <dbReference type="ARBA" id="ARBA00022630"/>
    </source>
</evidence>
<dbReference type="InterPro" id="IPR016166">
    <property type="entry name" value="FAD-bd_PCMH"/>
</dbReference>
<comment type="cofactor">
    <cofactor evidence="1">
        <name>FAD</name>
        <dbReference type="ChEBI" id="CHEBI:57692"/>
    </cofactor>
</comment>
<dbReference type="InterPro" id="IPR012951">
    <property type="entry name" value="BBE"/>
</dbReference>
<keyword evidence="3" id="KW-0285">Flavoprotein</keyword>
<proteinExistence type="inferred from homology"/>
<dbReference type="PANTHER" id="PTHR42973">
    <property type="entry name" value="BINDING OXIDOREDUCTASE, PUTATIVE (AFU_ORTHOLOGUE AFUA_1G17690)-RELATED"/>
    <property type="match status" value="1"/>
</dbReference>
<dbReference type="PANTHER" id="PTHR42973:SF39">
    <property type="entry name" value="FAD-BINDING PCMH-TYPE DOMAIN-CONTAINING PROTEIN"/>
    <property type="match status" value="1"/>
</dbReference>